<dbReference type="InterPro" id="IPR043472">
    <property type="entry name" value="Macro_dom-like"/>
</dbReference>
<dbReference type="Gene3D" id="3.40.220.10">
    <property type="entry name" value="Leucine Aminopeptidase, subunit E, domain 1"/>
    <property type="match status" value="1"/>
</dbReference>
<comment type="caution">
    <text evidence="3">The sequence shown here is derived from an EMBL/GenBank/DDBJ whole genome shotgun (WGS) entry which is preliminary data.</text>
</comment>
<feature type="compositionally biased region" description="Acidic residues" evidence="1">
    <location>
        <begin position="464"/>
        <end position="492"/>
    </location>
</feature>
<feature type="region of interest" description="Disordered" evidence="1">
    <location>
        <begin position="78"/>
        <end position="121"/>
    </location>
</feature>
<dbReference type="EMBL" id="JAGMVJ010000013">
    <property type="protein sequence ID" value="KAH7083766.1"/>
    <property type="molecule type" value="Genomic_DNA"/>
</dbReference>
<evidence type="ECO:0000313" key="3">
    <source>
        <dbReference type="EMBL" id="KAH7083766.1"/>
    </source>
</evidence>
<feature type="compositionally biased region" description="Basic and acidic residues" evidence="1">
    <location>
        <begin position="441"/>
        <end position="459"/>
    </location>
</feature>
<gene>
    <name evidence="3" type="ORF">FB567DRAFT_446774</name>
</gene>
<dbReference type="Pfam" id="PF10021">
    <property type="entry name" value="PARG_cat_microb"/>
    <property type="match status" value="1"/>
</dbReference>
<dbReference type="PANTHER" id="PTHR35596:SF1">
    <property type="entry name" value="MICROBIAL-TYPE PARG CATALYTIC DOMAIN-CONTAINING PROTEIN"/>
    <property type="match status" value="1"/>
</dbReference>
<sequence length="499" mass="54029">MGRIDPSQGLAPPSIRKDLRAKQARHIINKTIPALLASNARARRGADSSELIADPAPYRAAVATGNSAVSRTEDADADAMYIKRKGQGRRKIKEPGSSTDGPMQESKSRNSRRSKSTTTTFLDQGISNLALHTTDPSAETRAKQCSIRIISTDTLTAVHILSTPHSKSSHKGRQNICILNMASPLRPGGGVLSGATSQEEFLCARTTLLPSLKESYYRLPEFGGIWTSDVLVFRNARALGDASGEMGVGERAWVDVISAGMLRFPELEDDDADVDVVKKLSKSDTLLVEKKMRAVLRIAQAKGVKKLVLGAWGCGAYGNPVGDIARAWKKVLTPNPGSSGGKKGRAGSTETWPNLEDVIFAISNRKMATAFAQAFDPRIDVETGLGDTVDDLDEDEEEDNVAEELRAKIAEMEGQISQVWNPDLKSRMGVILEGLRAQLRERESADGEESGRVARRESDGEGSGSEEEEDDEDEGGDGTEEEDEGDDNDEPEIVQVPKR</sequence>
<dbReference type="PANTHER" id="PTHR35596">
    <property type="entry name" value="DUF2263 DOMAIN-CONTAINING PROTEIN"/>
    <property type="match status" value="1"/>
</dbReference>
<name>A0A8K0VXF5_9PLEO</name>
<keyword evidence="4" id="KW-1185">Reference proteome</keyword>
<dbReference type="InterPro" id="IPR019261">
    <property type="entry name" value="PARG_cat_microbial"/>
</dbReference>
<organism evidence="3 4">
    <name type="scientific">Paraphoma chrysanthemicola</name>
    <dbReference type="NCBI Taxonomy" id="798071"/>
    <lineage>
        <taxon>Eukaryota</taxon>
        <taxon>Fungi</taxon>
        <taxon>Dikarya</taxon>
        <taxon>Ascomycota</taxon>
        <taxon>Pezizomycotina</taxon>
        <taxon>Dothideomycetes</taxon>
        <taxon>Pleosporomycetidae</taxon>
        <taxon>Pleosporales</taxon>
        <taxon>Pleosporineae</taxon>
        <taxon>Phaeosphaeriaceae</taxon>
        <taxon>Paraphoma</taxon>
    </lineage>
</organism>
<dbReference type="OrthoDB" id="9985428at2759"/>
<feature type="domain" description="Microbial-type PARG catalytic" evidence="2">
    <location>
        <begin position="114"/>
        <end position="218"/>
    </location>
</feature>
<proteinExistence type="predicted"/>
<dbReference type="SUPFAM" id="SSF52949">
    <property type="entry name" value="Macro domain-like"/>
    <property type="match status" value="1"/>
</dbReference>
<protein>
    <recommendedName>
        <fullName evidence="2">Microbial-type PARG catalytic domain-containing protein</fullName>
    </recommendedName>
</protein>
<reference evidence="3" key="1">
    <citation type="journal article" date="2021" name="Nat. Commun.">
        <title>Genetic determinants of endophytism in the Arabidopsis root mycobiome.</title>
        <authorList>
            <person name="Mesny F."/>
            <person name="Miyauchi S."/>
            <person name="Thiergart T."/>
            <person name="Pickel B."/>
            <person name="Atanasova L."/>
            <person name="Karlsson M."/>
            <person name="Huettel B."/>
            <person name="Barry K.W."/>
            <person name="Haridas S."/>
            <person name="Chen C."/>
            <person name="Bauer D."/>
            <person name="Andreopoulos W."/>
            <person name="Pangilinan J."/>
            <person name="LaButti K."/>
            <person name="Riley R."/>
            <person name="Lipzen A."/>
            <person name="Clum A."/>
            <person name="Drula E."/>
            <person name="Henrissat B."/>
            <person name="Kohler A."/>
            <person name="Grigoriev I.V."/>
            <person name="Martin F.M."/>
            <person name="Hacquard S."/>
        </authorList>
    </citation>
    <scope>NUCLEOTIDE SEQUENCE</scope>
    <source>
        <strain evidence="3">MPI-SDFR-AT-0120</strain>
    </source>
</reference>
<evidence type="ECO:0000259" key="2">
    <source>
        <dbReference type="Pfam" id="PF10021"/>
    </source>
</evidence>
<evidence type="ECO:0000256" key="1">
    <source>
        <dbReference type="SAM" id="MobiDB-lite"/>
    </source>
</evidence>
<feature type="compositionally biased region" description="Basic residues" evidence="1">
    <location>
        <begin position="82"/>
        <end position="92"/>
    </location>
</feature>
<accession>A0A8K0VXF5</accession>
<dbReference type="AlphaFoldDB" id="A0A8K0VXF5"/>
<feature type="region of interest" description="Disordered" evidence="1">
    <location>
        <begin position="441"/>
        <end position="499"/>
    </location>
</feature>
<dbReference type="Proteomes" id="UP000813461">
    <property type="component" value="Unassembled WGS sequence"/>
</dbReference>
<evidence type="ECO:0000313" key="4">
    <source>
        <dbReference type="Proteomes" id="UP000813461"/>
    </source>
</evidence>